<keyword evidence="2" id="KW-1185">Reference proteome</keyword>
<evidence type="ECO:0000313" key="2">
    <source>
        <dbReference type="Proteomes" id="UP000270296"/>
    </source>
</evidence>
<accession>A0A183IEX4</accession>
<reference evidence="1 2" key="2">
    <citation type="submission" date="2018-11" db="EMBL/GenBank/DDBJ databases">
        <authorList>
            <consortium name="Pathogen Informatics"/>
        </authorList>
    </citation>
    <scope>NUCLEOTIDE SEQUENCE [LARGE SCALE GENOMIC DNA]</scope>
</reference>
<reference evidence="3" key="1">
    <citation type="submission" date="2016-06" db="UniProtKB">
        <authorList>
            <consortium name="WormBaseParasite"/>
        </authorList>
    </citation>
    <scope>IDENTIFICATION</scope>
</reference>
<sequence length="147" mass="16247">MYTIGRSVVSCRRRWSLLSVRFAVDAHCLLLPSQLRRFFGRPSPLPLAALSDRRRAAEYASSPCPHLKTFTNPCFGKCAGSSLQASMLLSIMNPTASVRKAVTRVWSVLLIVHILESGRPLVVPPKIGTVNEFSVRETVSSKHFPIA</sequence>
<dbReference type="WBParaSite" id="SBAD_0000227101-mRNA-1">
    <property type="protein sequence ID" value="SBAD_0000227101-mRNA-1"/>
    <property type="gene ID" value="SBAD_0000227101"/>
</dbReference>
<evidence type="ECO:0000313" key="1">
    <source>
        <dbReference type="EMBL" id="VDO96768.1"/>
    </source>
</evidence>
<organism evidence="3">
    <name type="scientific">Soboliphyme baturini</name>
    <dbReference type="NCBI Taxonomy" id="241478"/>
    <lineage>
        <taxon>Eukaryota</taxon>
        <taxon>Metazoa</taxon>
        <taxon>Ecdysozoa</taxon>
        <taxon>Nematoda</taxon>
        <taxon>Enoplea</taxon>
        <taxon>Dorylaimia</taxon>
        <taxon>Dioctophymatida</taxon>
        <taxon>Dioctophymatoidea</taxon>
        <taxon>Soboliphymatidae</taxon>
        <taxon>Soboliphyme</taxon>
    </lineage>
</organism>
<proteinExistence type="predicted"/>
<evidence type="ECO:0000313" key="3">
    <source>
        <dbReference type="WBParaSite" id="SBAD_0000227101-mRNA-1"/>
    </source>
</evidence>
<dbReference type="EMBL" id="UZAM01007114">
    <property type="protein sequence ID" value="VDO96768.1"/>
    <property type="molecule type" value="Genomic_DNA"/>
</dbReference>
<protein>
    <submittedName>
        <fullName evidence="3">Secreted protein</fullName>
    </submittedName>
</protein>
<gene>
    <name evidence="1" type="ORF">SBAD_LOCUS2170</name>
</gene>
<dbReference type="AlphaFoldDB" id="A0A183IEX4"/>
<name>A0A183IEX4_9BILA</name>
<dbReference type="Proteomes" id="UP000270296">
    <property type="component" value="Unassembled WGS sequence"/>
</dbReference>